<gene>
    <name evidence="1" type="ORF">SCLCIDRAFT_290751</name>
</gene>
<evidence type="ECO:0000313" key="1">
    <source>
        <dbReference type="EMBL" id="KIM55547.1"/>
    </source>
</evidence>
<dbReference type="AlphaFoldDB" id="A0A0C2ZSJ5"/>
<dbReference type="InParanoid" id="A0A0C2ZSJ5"/>
<sequence length="125" mass="14276">MMMGLNIMRHWMRTVNVNSQVFLLTMSPECYNTIQETVLCAYSGEDASTIGTLPNFLFSLRAVMSLSSLCNASNPLSIHDPYPRRQRVGGSLKVNISSPSSRSKDQIRLRRRKAWLRVRRCPLSR</sequence>
<dbReference type="Proteomes" id="UP000053989">
    <property type="component" value="Unassembled WGS sequence"/>
</dbReference>
<proteinExistence type="predicted"/>
<accession>A0A0C2ZSJ5</accession>
<reference evidence="1 2" key="1">
    <citation type="submission" date="2014-04" db="EMBL/GenBank/DDBJ databases">
        <authorList>
            <consortium name="DOE Joint Genome Institute"/>
            <person name="Kuo A."/>
            <person name="Kohler A."/>
            <person name="Nagy L.G."/>
            <person name="Floudas D."/>
            <person name="Copeland A."/>
            <person name="Barry K.W."/>
            <person name="Cichocki N."/>
            <person name="Veneault-Fourrey C."/>
            <person name="LaButti K."/>
            <person name="Lindquist E.A."/>
            <person name="Lipzen A."/>
            <person name="Lundell T."/>
            <person name="Morin E."/>
            <person name="Murat C."/>
            <person name="Sun H."/>
            <person name="Tunlid A."/>
            <person name="Henrissat B."/>
            <person name="Grigoriev I.V."/>
            <person name="Hibbett D.S."/>
            <person name="Martin F."/>
            <person name="Nordberg H.P."/>
            <person name="Cantor M.N."/>
            <person name="Hua S.X."/>
        </authorList>
    </citation>
    <scope>NUCLEOTIDE SEQUENCE [LARGE SCALE GENOMIC DNA]</scope>
    <source>
        <strain evidence="1 2">Foug A</strain>
    </source>
</reference>
<keyword evidence="2" id="KW-1185">Reference proteome</keyword>
<dbReference type="EMBL" id="KN822132">
    <property type="protein sequence ID" value="KIM55547.1"/>
    <property type="molecule type" value="Genomic_DNA"/>
</dbReference>
<organism evidence="1 2">
    <name type="scientific">Scleroderma citrinum Foug A</name>
    <dbReference type="NCBI Taxonomy" id="1036808"/>
    <lineage>
        <taxon>Eukaryota</taxon>
        <taxon>Fungi</taxon>
        <taxon>Dikarya</taxon>
        <taxon>Basidiomycota</taxon>
        <taxon>Agaricomycotina</taxon>
        <taxon>Agaricomycetes</taxon>
        <taxon>Agaricomycetidae</taxon>
        <taxon>Boletales</taxon>
        <taxon>Sclerodermatineae</taxon>
        <taxon>Sclerodermataceae</taxon>
        <taxon>Scleroderma</taxon>
    </lineage>
</organism>
<dbReference type="OrthoDB" id="2570580at2759"/>
<dbReference type="HOGENOM" id="CLU_1993939_0_0_1"/>
<reference evidence="2" key="2">
    <citation type="submission" date="2015-01" db="EMBL/GenBank/DDBJ databases">
        <title>Evolutionary Origins and Diversification of the Mycorrhizal Mutualists.</title>
        <authorList>
            <consortium name="DOE Joint Genome Institute"/>
            <consortium name="Mycorrhizal Genomics Consortium"/>
            <person name="Kohler A."/>
            <person name="Kuo A."/>
            <person name="Nagy L.G."/>
            <person name="Floudas D."/>
            <person name="Copeland A."/>
            <person name="Barry K.W."/>
            <person name="Cichocki N."/>
            <person name="Veneault-Fourrey C."/>
            <person name="LaButti K."/>
            <person name="Lindquist E.A."/>
            <person name="Lipzen A."/>
            <person name="Lundell T."/>
            <person name="Morin E."/>
            <person name="Murat C."/>
            <person name="Riley R."/>
            <person name="Ohm R."/>
            <person name="Sun H."/>
            <person name="Tunlid A."/>
            <person name="Henrissat B."/>
            <person name="Grigoriev I.V."/>
            <person name="Hibbett D.S."/>
            <person name="Martin F."/>
        </authorList>
    </citation>
    <scope>NUCLEOTIDE SEQUENCE [LARGE SCALE GENOMIC DNA]</scope>
    <source>
        <strain evidence="2">Foug A</strain>
    </source>
</reference>
<protein>
    <submittedName>
        <fullName evidence="1">Uncharacterized protein</fullName>
    </submittedName>
</protein>
<name>A0A0C2ZSJ5_9AGAM</name>
<evidence type="ECO:0000313" key="2">
    <source>
        <dbReference type="Proteomes" id="UP000053989"/>
    </source>
</evidence>